<dbReference type="EMBL" id="CP042831">
    <property type="protein sequence ID" value="QEE50679.1"/>
    <property type="molecule type" value="Genomic_DNA"/>
</dbReference>
<reference evidence="1 2" key="1">
    <citation type="submission" date="2019-08" db="EMBL/GenBank/DDBJ databases">
        <title>Flavobacterium alkalisoli sp. nov., isolated from rhizosphere soil of Suaeda salsa.</title>
        <authorList>
            <person name="Sun J.-Q."/>
            <person name="Xu L."/>
        </authorList>
    </citation>
    <scope>NUCLEOTIDE SEQUENCE [LARGE SCALE GENOMIC DNA]</scope>
    <source>
        <strain evidence="1 2">XS-5</strain>
    </source>
</reference>
<dbReference type="InterPro" id="IPR014512">
    <property type="entry name" value="O_gly_hydro"/>
</dbReference>
<evidence type="ECO:0000313" key="1">
    <source>
        <dbReference type="EMBL" id="QEE50679.1"/>
    </source>
</evidence>
<dbReference type="KEGG" id="fak:FUA48_14155"/>
<accession>A0A5B9FWM9</accession>
<dbReference type="GO" id="GO:0016787">
    <property type="term" value="F:hydrolase activity"/>
    <property type="evidence" value="ECO:0007669"/>
    <property type="project" value="UniProtKB-KW"/>
</dbReference>
<dbReference type="PANTHER" id="PTHR47791">
    <property type="entry name" value="MEIOTICALLY UP-REGULATED GENE 191 PROTEIN"/>
    <property type="match status" value="1"/>
</dbReference>
<dbReference type="GO" id="GO:0005975">
    <property type="term" value="P:carbohydrate metabolic process"/>
    <property type="evidence" value="ECO:0007669"/>
    <property type="project" value="InterPro"/>
</dbReference>
<dbReference type="InterPro" id="IPR005198">
    <property type="entry name" value="Glyco_hydro_76"/>
</dbReference>
<dbReference type="PANTHER" id="PTHR47791:SF3">
    <property type="entry name" value="MEIOTICALLY UP-REGULATED GENE 191 PROTEIN"/>
    <property type="match status" value="1"/>
</dbReference>
<dbReference type="Gene3D" id="1.50.10.20">
    <property type="match status" value="1"/>
</dbReference>
<name>A0A5B9FWM9_9FLAO</name>
<evidence type="ECO:0000313" key="2">
    <source>
        <dbReference type="Proteomes" id="UP000321222"/>
    </source>
</evidence>
<dbReference type="PIRSF" id="PIRSF021505">
    <property type="entry name" value="O_gly_hdrol"/>
    <property type="match status" value="1"/>
</dbReference>
<dbReference type="RefSeq" id="WP_147584133.1">
    <property type="nucleotide sequence ID" value="NZ_CP042831.1"/>
</dbReference>
<keyword evidence="1" id="KW-0378">Hydrolase</keyword>
<dbReference type="SUPFAM" id="SSF48208">
    <property type="entry name" value="Six-hairpin glycosidases"/>
    <property type="match status" value="1"/>
</dbReference>
<dbReference type="InterPro" id="IPR008928">
    <property type="entry name" value="6-hairpin_glycosidase_sf"/>
</dbReference>
<protein>
    <submittedName>
        <fullName evidence="1">Glycosyl hydrolase family 76</fullName>
    </submittedName>
</protein>
<organism evidence="1 2">
    <name type="scientific">Flavobacterium alkalisoli</name>
    <dbReference type="NCBI Taxonomy" id="2602769"/>
    <lineage>
        <taxon>Bacteria</taxon>
        <taxon>Pseudomonadati</taxon>
        <taxon>Bacteroidota</taxon>
        <taxon>Flavobacteriia</taxon>
        <taxon>Flavobacteriales</taxon>
        <taxon>Flavobacteriaceae</taxon>
        <taxon>Flavobacterium</taxon>
    </lineage>
</organism>
<dbReference type="PROSITE" id="PS51257">
    <property type="entry name" value="PROKAR_LIPOPROTEIN"/>
    <property type="match status" value="1"/>
</dbReference>
<gene>
    <name evidence="1" type="ORF">FUA48_14155</name>
</gene>
<dbReference type="AlphaFoldDB" id="A0A5B9FWM9"/>
<dbReference type="Pfam" id="PF03663">
    <property type="entry name" value="Glyco_hydro_76"/>
    <property type="match status" value="1"/>
</dbReference>
<dbReference type="OrthoDB" id="2505409at2"/>
<dbReference type="InterPro" id="IPR053169">
    <property type="entry name" value="MUG_Protein"/>
</dbReference>
<proteinExistence type="predicted"/>
<keyword evidence="2" id="KW-1185">Reference proteome</keyword>
<dbReference type="Proteomes" id="UP000321222">
    <property type="component" value="Chromosome"/>
</dbReference>
<sequence length="393" mass="43364">MKSLFSIQKYAAVFVLGLGALVTSCDDDPIPLNDPSTGGGQEFEYTWAKTADSLQAATYNTFLGSNGTFVQNNAGNSTFHYWPNAHVLDVLTDGYLRTGDENYVPRMKALLNGIKIKNGGTYNNVFNDDMIWLGNACVRAYNATNDEDYKDVALELWGIIKQSWSDDVFNGGITWKQDTPYQKNAVSNAPAAILAMRLYGIDQNPDDLVWAQKIYNWQKSTLVNPSNGIVWDNISSDGPEGTPVVNSDWVFTYNMGTYIGAGVWLYNATGDQSYLNDAVKSANTLMTSPQLTSEGILRDEGQGDGGLFKGILVRYFTELIEVSSLNSTDRSSYVNFLRFNATTFYNDGLLRPSMMCGPNWKNTPTGTTDLTTQLSGVMLIEAAAKLHEEQLLD</sequence>